<reference evidence="2" key="1">
    <citation type="submission" date="2020-08" db="EMBL/GenBank/DDBJ databases">
        <title>Multicomponent nature underlies the extraordinary mechanical properties of spider dragline silk.</title>
        <authorList>
            <person name="Kono N."/>
            <person name="Nakamura H."/>
            <person name="Mori M."/>
            <person name="Yoshida Y."/>
            <person name="Ohtoshi R."/>
            <person name="Malay A.D."/>
            <person name="Moran D.A.P."/>
            <person name="Tomita M."/>
            <person name="Numata K."/>
            <person name="Arakawa K."/>
        </authorList>
    </citation>
    <scope>NUCLEOTIDE SEQUENCE</scope>
</reference>
<feature type="compositionally biased region" description="Acidic residues" evidence="1">
    <location>
        <begin position="631"/>
        <end position="643"/>
    </location>
</feature>
<feature type="compositionally biased region" description="Basic and acidic residues" evidence="1">
    <location>
        <begin position="807"/>
        <end position="816"/>
    </location>
</feature>
<dbReference type="Proteomes" id="UP000886998">
    <property type="component" value="Unassembled WGS sequence"/>
</dbReference>
<feature type="region of interest" description="Disordered" evidence="1">
    <location>
        <begin position="791"/>
        <end position="827"/>
    </location>
</feature>
<accession>A0A8X6Y5L9</accession>
<proteinExistence type="predicted"/>
<evidence type="ECO:0000313" key="2">
    <source>
        <dbReference type="EMBL" id="GFY64800.1"/>
    </source>
</evidence>
<organism evidence="2 3">
    <name type="scientific">Trichonephila inaurata madagascariensis</name>
    <dbReference type="NCBI Taxonomy" id="2747483"/>
    <lineage>
        <taxon>Eukaryota</taxon>
        <taxon>Metazoa</taxon>
        <taxon>Ecdysozoa</taxon>
        <taxon>Arthropoda</taxon>
        <taxon>Chelicerata</taxon>
        <taxon>Arachnida</taxon>
        <taxon>Araneae</taxon>
        <taxon>Araneomorphae</taxon>
        <taxon>Entelegynae</taxon>
        <taxon>Araneoidea</taxon>
        <taxon>Nephilidae</taxon>
        <taxon>Trichonephila</taxon>
        <taxon>Trichonephila inaurata</taxon>
    </lineage>
</organism>
<dbReference type="AlphaFoldDB" id="A0A8X6Y5L9"/>
<dbReference type="EMBL" id="BMAV01015407">
    <property type="protein sequence ID" value="GFY64800.1"/>
    <property type="molecule type" value="Genomic_DNA"/>
</dbReference>
<feature type="region of interest" description="Disordered" evidence="1">
    <location>
        <begin position="626"/>
        <end position="662"/>
    </location>
</feature>
<gene>
    <name evidence="2" type="ORF">TNIN_325662</name>
</gene>
<comment type="caution">
    <text evidence="2">The sequence shown here is derived from an EMBL/GenBank/DDBJ whole genome shotgun (WGS) entry which is preliminary data.</text>
</comment>
<evidence type="ECO:0000313" key="3">
    <source>
        <dbReference type="Proteomes" id="UP000886998"/>
    </source>
</evidence>
<feature type="region of interest" description="Disordered" evidence="1">
    <location>
        <begin position="543"/>
        <end position="564"/>
    </location>
</feature>
<dbReference type="OrthoDB" id="10553356at2759"/>
<keyword evidence="3" id="KW-1185">Reference proteome</keyword>
<sequence length="969" mass="108918">MDTAKLTLSTSSLGMNSRLFRAHSNKRRCNQHKRKDEEDFEFPTLRKTARKTTLEQPTDLNLENQFSLLPNVIIKQASVSEASFCLKEYLKGISCLLKMSFILKIFLLTLRTSSAIVEGVGLILQNVCNIVESTFKTDRFSTTVTKNKGTQTHHQATQSIPDLFNLKPCILISNLSSTQQVTITYEDGDNSLTIPLPTKSATSEVQPIGNQLDRCDRSKPPSQTVNLHSEIPAAADNSNILQRSTIHDFEDSKIQTGMGKSTTLEGSVRNICSITNNKMSYVKGTKYPSGSFAFSSDKEADGLGEHVPLAHSCSGSVDALRPRKSPSTVKHLHDKPLRELHGKTTGIKRKHLKNNGLDNFTASPTPEEDEMVVHHIPLTQLNLERTALPDSNTSSSRNLEHISSIELKSLTEIPPPYSTDSFIDVKSSLTCIDRLNSANLCQGFFCKNELAILSNPNSNFEDDSTLRVDSYNVKMNQNNVDCRPPLNLQMDGRKELIREWPLTPLPRDVSSSSVKEFTSRAENVLLVSKPSVERVKMHNIVHRNDSGKTEKTSVAETERSSEEHQYQMIITQCKKQTDNETKVKVIEEDKNSELEALNSSGEEYIKFLWERMSKIMVENEHKLKNLSNSTEEVDESSGEDLPTDETNNNESSKDSTDMDDNDAEDVEKTAHIHLAAIDANQTRIIKRKPLKKYILFKAVLSEGRCKMEYETQDNYQSSFENATPSQNYPHAPQTSPINLCTKSNFENDHLKKLLTDVAVNLSKRDEETGEISRFESDADFCLLDSVESRRKNSIKSKNSTPDEGSDTDNKDWKRNSTESLPNMDRFSLKSGRKINSQLFPSDVPPEILDGLQGLKINKQDSNFISKLKNSLSDDESIISNLASSFSEFSIDGREYATSDNNGKSTDHQINSALLAEDVPKLFERLDIKKSQNKKRSLSVEKDDCFASSRSKKVTKKDFTRLLKLKRTKI</sequence>
<name>A0A8X6Y5L9_9ARAC</name>
<evidence type="ECO:0000256" key="1">
    <source>
        <dbReference type="SAM" id="MobiDB-lite"/>
    </source>
</evidence>
<protein>
    <submittedName>
        <fullName evidence="2">Uncharacterized protein</fullName>
    </submittedName>
</protein>